<reference evidence="1 2" key="1">
    <citation type="submission" date="2020-08" db="EMBL/GenBank/DDBJ databases">
        <title>Description of novel Flavobacterium F-380 isolate.</title>
        <authorList>
            <person name="Saticioglu I.B."/>
            <person name="Duman M."/>
            <person name="Altun S."/>
        </authorList>
    </citation>
    <scope>NUCLEOTIDE SEQUENCE [LARGE SCALE GENOMIC DNA]</scope>
    <source>
        <strain evidence="1 2">F-380</strain>
    </source>
</reference>
<gene>
    <name evidence="1" type="ORF">H8R23_05665</name>
</gene>
<keyword evidence="2" id="KW-1185">Reference proteome</keyword>
<evidence type="ECO:0008006" key="3">
    <source>
        <dbReference type="Google" id="ProtNLM"/>
    </source>
</evidence>
<dbReference type="EMBL" id="JACRUJ010000001">
    <property type="protein sequence ID" value="MBC5840885.1"/>
    <property type="molecule type" value="Genomic_DNA"/>
</dbReference>
<organism evidence="1 2">
    <name type="scientific">Flavobacterium kayseriense</name>
    <dbReference type="NCBI Taxonomy" id="2764714"/>
    <lineage>
        <taxon>Bacteria</taxon>
        <taxon>Pseudomonadati</taxon>
        <taxon>Bacteroidota</taxon>
        <taxon>Flavobacteriia</taxon>
        <taxon>Flavobacteriales</taxon>
        <taxon>Flavobacteriaceae</taxon>
        <taxon>Flavobacterium</taxon>
    </lineage>
</organism>
<protein>
    <recommendedName>
        <fullName evidence="3">CarboxypepD_reg-like domain-containing protein</fullName>
    </recommendedName>
</protein>
<accession>A0ABR7J5S3</accession>
<proteinExistence type="predicted"/>
<name>A0ABR7J5S3_9FLAO</name>
<dbReference type="SUPFAM" id="SSF49464">
    <property type="entry name" value="Carboxypeptidase regulatory domain-like"/>
    <property type="match status" value="1"/>
</dbReference>
<comment type="caution">
    <text evidence="1">The sequence shown here is derived from an EMBL/GenBank/DDBJ whole genome shotgun (WGS) entry which is preliminary data.</text>
</comment>
<dbReference type="InterPro" id="IPR008969">
    <property type="entry name" value="CarboxyPept-like_regulatory"/>
</dbReference>
<evidence type="ECO:0000313" key="1">
    <source>
        <dbReference type="EMBL" id="MBC5840885.1"/>
    </source>
</evidence>
<sequence length="242" mass="27084">MKEKLLVALFIVCFQISFSQTIKGKVLFNNYAISNVEVVNATQKLVAKSDSNGDFSIAAKTKDILVFLSKDHELQQITISEKMSKNKVLVIELALKAEELSEVLITNTPKITLAATPEIEQIMRDEIEAGRADKSLKPPMIDDLKINKGLNLIRIGGFLAGLLKKEKGDIEKDSPQASFTTIAKNSFEQKFFTETLKLKPDQIDLFLQLCENDPKANTILQDPNELAVLEFLLLKNAEFKKL</sequence>
<evidence type="ECO:0000313" key="2">
    <source>
        <dbReference type="Proteomes" id="UP000629963"/>
    </source>
</evidence>
<dbReference type="Proteomes" id="UP000629963">
    <property type="component" value="Unassembled WGS sequence"/>
</dbReference>
<dbReference type="RefSeq" id="WP_187009435.1">
    <property type="nucleotide sequence ID" value="NZ_JACRUI010000001.1"/>
</dbReference>